<sequence>MATKVQDQSLDTTCSDPVEERNPNSSIVAEHQDLDRDEQEAVGECSGAGTEHSEMPTQPPAQCSATSLQAKQEEEPKTETSLVPPPADVTAPVPVPPMGEGKGAKRMMEDDGDLFKEMPDVCQEARESGRGMLLPDLFGEVHQAHSSLNAGQAGGCAKVEQAIPCLSNVGSENQRKRKELASLKFMEQAGRTHYQPERIKSLVIYQAGEEPDGQQESETTANLG</sequence>
<feature type="compositionally biased region" description="Polar residues" evidence="1">
    <location>
        <begin position="60"/>
        <end position="70"/>
    </location>
</feature>
<dbReference type="EMBL" id="JAIPUX010000035">
    <property type="protein sequence ID" value="KAH0631367.1"/>
    <property type="molecule type" value="Genomic_DNA"/>
</dbReference>
<comment type="caution">
    <text evidence="2">The sequence shown here is derived from an EMBL/GenBank/DDBJ whole genome shotgun (WGS) entry which is preliminary data.</text>
</comment>
<dbReference type="Proteomes" id="UP000826234">
    <property type="component" value="Unassembled WGS sequence"/>
</dbReference>
<evidence type="ECO:0000313" key="2">
    <source>
        <dbReference type="EMBL" id="KAH0631367.1"/>
    </source>
</evidence>
<feature type="compositionally biased region" description="Polar residues" evidence="1">
    <location>
        <begin position="1"/>
        <end position="15"/>
    </location>
</feature>
<organism evidence="2 3">
    <name type="scientific">Phrynosoma platyrhinos</name>
    <name type="common">Desert horned lizard</name>
    <dbReference type="NCBI Taxonomy" id="52577"/>
    <lineage>
        <taxon>Eukaryota</taxon>
        <taxon>Metazoa</taxon>
        <taxon>Chordata</taxon>
        <taxon>Craniata</taxon>
        <taxon>Vertebrata</taxon>
        <taxon>Euteleostomi</taxon>
        <taxon>Lepidosauria</taxon>
        <taxon>Squamata</taxon>
        <taxon>Bifurcata</taxon>
        <taxon>Unidentata</taxon>
        <taxon>Episquamata</taxon>
        <taxon>Toxicofera</taxon>
        <taxon>Iguania</taxon>
        <taxon>Phrynosomatidae</taxon>
        <taxon>Phrynosomatinae</taxon>
        <taxon>Phrynosoma</taxon>
    </lineage>
</organism>
<accession>A0ABQ7TPF7</accession>
<feature type="region of interest" description="Disordered" evidence="1">
    <location>
        <begin position="1"/>
        <end position="106"/>
    </location>
</feature>
<reference evidence="2 3" key="1">
    <citation type="journal article" date="2022" name="Gigascience">
        <title>A chromosome-level genome assembly and annotation of the desert horned lizard, Phrynosoma platyrhinos, provides insight into chromosomal rearrangements among reptiles.</title>
        <authorList>
            <person name="Koochekian N."/>
            <person name="Ascanio A."/>
            <person name="Farleigh K."/>
            <person name="Card D.C."/>
            <person name="Schield D.R."/>
            <person name="Castoe T.A."/>
            <person name="Jezkova T."/>
        </authorList>
    </citation>
    <scope>NUCLEOTIDE SEQUENCE [LARGE SCALE GENOMIC DNA]</scope>
    <source>
        <strain evidence="2">NK-2021</strain>
    </source>
</reference>
<protein>
    <submittedName>
        <fullName evidence="2">Uncharacterized protein</fullName>
    </submittedName>
</protein>
<gene>
    <name evidence="2" type="ORF">JD844_005665</name>
</gene>
<proteinExistence type="predicted"/>
<evidence type="ECO:0000256" key="1">
    <source>
        <dbReference type="SAM" id="MobiDB-lite"/>
    </source>
</evidence>
<name>A0ABQ7TPF7_PHRPL</name>
<feature type="compositionally biased region" description="Pro residues" evidence="1">
    <location>
        <begin position="83"/>
        <end position="97"/>
    </location>
</feature>
<evidence type="ECO:0000313" key="3">
    <source>
        <dbReference type="Proteomes" id="UP000826234"/>
    </source>
</evidence>
<keyword evidence="3" id="KW-1185">Reference proteome</keyword>